<feature type="transmembrane region" description="Helical" evidence="1">
    <location>
        <begin position="6"/>
        <end position="32"/>
    </location>
</feature>
<gene>
    <name evidence="2" type="ORF">A2370_02295</name>
</gene>
<dbReference type="AlphaFoldDB" id="A0A1G2QC43"/>
<keyword evidence="1" id="KW-0812">Transmembrane</keyword>
<sequence>MWSILSFLVTGLLGGVIVLFVGAITAVVIIAVRNRRATTTTPPAPTTPTTPTPSTPWYKSYRDNVLLVGIASTVFGVLAFSVLFPEMWGKFMHDEQYGQLRMGLLLLAVFAFGVMKVSVKAETISKRTAFIMVALIATSLVNWSQVKAGLDQARKEASMGSPAMASSGPLYIIDVDGKKVVQPGVRGVIEDVVAPPQTSGRWSEKVLIPNGIRYNMSVEEGDVQVKKKNKTWTLKYRVEPSQKDIVYDLGHGYFEFQAIGNKEVPVTILLR</sequence>
<evidence type="ECO:0000313" key="2">
    <source>
        <dbReference type="EMBL" id="OHA58136.1"/>
    </source>
</evidence>
<dbReference type="STRING" id="1802436.A2370_02295"/>
<reference evidence="2 3" key="1">
    <citation type="journal article" date="2016" name="Nat. Commun.">
        <title>Thousands of microbial genomes shed light on interconnected biogeochemical processes in an aquifer system.</title>
        <authorList>
            <person name="Anantharaman K."/>
            <person name="Brown C.T."/>
            <person name="Hug L.A."/>
            <person name="Sharon I."/>
            <person name="Castelle C.J."/>
            <person name="Probst A.J."/>
            <person name="Thomas B.C."/>
            <person name="Singh A."/>
            <person name="Wilkins M.J."/>
            <person name="Karaoz U."/>
            <person name="Brodie E.L."/>
            <person name="Williams K.H."/>
            <person name="Hubbard S.S."/>
            <person name="Banfield J.F."/>
        </authorList>
    </citation>
    <scope>NUCLEOTIDE SEQUENCE [LARGE SCALE GENOMIC DNA]</scope>
</reference>
<dbReference type="Proteomes" id="UP000176222">
    <property type="component" value="Unassembled WGS sequence"/>
</dbReference>
<evidence type="ECO:0000313" key="3">
    <source>
        <dbReference type="Proteomes" id="UP000176222"/>
    </source>
</evidence>
<protein>
    <submittedName>
        <fullName evidence="2">Uncharacterized protein</fullName>
    </submittedName>
</protein>
<keyword evidence="1" id="KW-0472">Membrane</keyword>
<feature type="transmembrane region" description="Helical" evidence="1">
    <location>
        <begin position="96"/>
        <end position="117"/>
    </location>
</feature>
<accession>A0A1G2QC43</accession>
<feature type="transmembrane region" description="Helical" evidence="1">
    <location>
        <begin position="65"/>
        <end position="84"/>
    </location>
</feature>
<proteinExistence type="predicted"/>
<comment type="caution">
    <text evidence="2">The sequence shown here is derived from an EMBL/GenBank/DDBJ whole genome shotgun (WGS) entry which is preliminary data.</text>
</comment>
<organism evidence="2 3">
    <name type="scientific">Candidatus Vogelbacteria bacterium RIFOXYB1_FULL_42_16</name>
    <dbReference type="NCBI Taxonomy" id="1802436"/>
    <lineage>
        <taxon>Bacteria</taxon>
        <taxon>Candidatus Vogeliibacteriota</taxon>
    </lineage>
</organism>
<name>A0A1G2QC43_9BACT</name>
<keyword evidence="1" id="KW-1133">Transmembrane helix</keyword>
<dbReference type="EMBL" id="MHTH01000014">
    <property type="protein sequence ID" value="OHA58136.1"/>
    <property type="molecule type" value="Genomic_DNA"/>
</dbReference>
<evidence type="ECO:0000256" key="1">
    <source>
        <dbReference type="SAM" id="Phobius"/>
    </source>
</evidence>